<feature type="transmembrane region" description="Helical" evidence="14">
    <location>
        <begin position="47"/>
        <end position="65"/>
    </location>
</feature>
<keyword evidence="10" id="KW-0067">ATP-binding</keyword>
<evidence type="ECO:0000256" key="7">
    <source>
        <dbReference type="ARBA" id="ARBA00022692"/>
    </source>
</evidence>
<keyword evidence="13 14" id="KW-0472">Membrane</keyword>
<evidence type="ECO:0000256" key="1">
    <source>
        <dbReference type="ARBA" id="ARBA00000085"/>
    </source>
</evidence>
<evidence type="ECO:0000256" key="8">
    <source>
        <dbReference type="ARBA" id="ARBA00022741"/>
    </source>
</evidence>
<organism evidence="19">
    <name type="scientific">mine drainage metagenome</name>
    <dbReference type="NCBI Taxonomy" id="410659"/>
    <lineage>
        <taxon>unclassified sequences</taxon>
        <taxon>metagenomes</taxon>
        <taxon>ecological metagenomes</taxon>
    </lineage>
</organism>
<feature type="transmembrane region" description="Helical" evidence="14">
    <location>
        <begin position="110"/>
        <end position="130"/>
    </location>
</feature>
<dbReference type="GO" id="GO:0005886">
    <property type="term" value="C:plasma membrane"/>
    <property type="evidence" value="ECO:0007669"/>
    <property type="project" value="UniProtKB-SubCell"/>
</dbReference>
<dbReference type="PROSITE" id="PS50109">
    <property type="entry name" value="HIS_KIN"/>
    <property type="match status" value="1"/>
</dbReference>
<name>E6QMD6_9ZZZZ</name>
<dbReference type="InterPro" id="IPR036641">
    <property type="entry name" value="HPT_dom_sf"/>
</dbReference>
<dbReference type="AlphaFoldDB" id="E6QMD6"/>
<feature type="domain" description="Response regulatory" evidence="16">
    <location>
        <begin position="683"/>
        <end position="801"/>
    </location>
</feature>
<dbReference type="Pfam" id="PF01627">
    <property type="entry name" value="Hpt"/>
    <property type="match status" value="1"/>
</dbReference>
<dbReference type="SMART" id="SM00388">
    <property type="entry name" value="HisKA"/>
    <property type="match status" value="1"/>
</dbReference>
<comment type="subcellular location">
    <subcellularLocation>
        <location evidence="2">Cell membrane</location>
        <topology evidence="2">Multi-pass membrane protein</topology>
    </subcellularLocation>
</comment>
<evidence type="ECO:0000256" key="13">
    <source>
        <dbReference type="ARBA" id="ARBA00023136"/>
    </source>
</evidence>
<dbReference type="CDD" id="cd16922">
    <property type="entry name" value="HATPase_EvgS-ArcB-TorS-like"/>
    <property type="match status" value="1"/>
</dbReference>
<dbReference type="PRINTS" id="PR00344">
    <property type="entry name" value="BCTRLSENSOR"/>
</dbReference>
<dbReference type="InterPro" id="IPR001789">
    <property type="entry name" value="Sig_transdc_resp-reg_receiver"/>
</dbReference>
<dbReference type="Pfam" id="PF03707">
    <property type="entry name" value="MHYT"/>
    <property type="match status" value="2"/>
</dbReference>
<dbReference type="InterPro" id="IPR005467">
    <property type="entry name" value="His_kinase_dom"/>
</dbReference>
<feature type="transmembrane region" description="Helical" evidence="14">
    <location>
        <begin position="185"/>
        <end position="205"/>
    </location>
</feature>
<dbReference type="PROSITE" id="PS50894">
    <property type="entry name" value="HPT"/>
    <property type="match status" value="1"/>
</dbReference>
<keyword evidence="4" id="KW-1003">Cell membrane</keyword>
<evidence type="ECO:0000259" key="18">
    <source>
        <dbReference type="PROSITE" id="PS50924"/>
    </source>
</evidence>
<evidence type="ECO:0000259" key="15">
    <source>
        <dbReference type="PROSITE" id="PS50109"/>
    </source>
</evidence>
<dbReference type="SUPFAM" id="SSF55874">
    <property type="entry name" value="ATPase domain of HSP90 chaperone/DNA topoisomerase II/histidine kinase"/>
    <property type="match status" value="1"/>
</dbReference>
<dbReference type="InterPro" id="IPR008207">
    <property type="entry name" value="Sig_transdc_His_kin_Hpt_dom"/>
</dbReference>
<dbReference type="PROSITE" id="PS50924">
    <property type="entry name" value="MHYT"/>
    <property type="match status" value="1"/>
</dbReference>
<comment type="catalytic activity">
    <reaction evidence="1">
        <text>ATP + protein L-histidine = ADP + protein N-phospho-L-histidine.</text>
        <dbReference type="EC" id="2.7.13.3"/>
    </reaction>
</comment>
<evidence type="ECO:0000256" key="11">
    <source>
        <dbReference type="ARBA" id="ARBA00022989"/>
    </source>
</evidence>
<dbReference type="GO" id="GO:0000155">
    <property type="term" value="F:phosphorelay sensor kinase activity"/>
    <property type="evidence" value="ECO:0007669"/>
    <property type="project" value="InterPro"/>
</dbReference>
<keyword evidence="6 19" id="KW-0808">Transferase</keyword>
<dbReference type="InterPro" id="IPR011006">
    <property type="entry name" value="CheY-like_superfamily"/>
</dbReference>
<dbReference type="EC" id="2.7.13.3" evidence="3"/>
<dbReference type="Pfam" id="PF02518">
    <property type="entry name" value="HATPase_c"/>
    <property type="match status" value="1"/>
</dbReference>
<keyword evidence="7 14" id="KW-0812">Transmembrane</keyword>
<dbReference type="PANTHER" id="PTHR45339">
    <property type="entry name" value="HYBRID SIGNAL TRANSDUCTION HISTIDINE KINASE J"/>
    <property type="match status" value="1"/>
</dbReference>
<evidence type="ECO:0000256" key="6">
    <source>
        <dbReference type="ARBA" id="ARBA00022679"/>
    </source>
</evidence>
<dbReference type="InterPro" id="IPR036890">
    <property type="entry name" value="HATPase_C_sf"/>
</dbReference>
<dbReference type="Gene3D" id="3.40.50.2300">
    <property type="match status" value="2"/>
</dbReference>
<protein>
    <recommendedName>
        <fullName evidence="3">histidine kinase</fullName>
        <ecNumber evidence="3">2.7.13.3</ecNumber>
    </recommendedName>
</protein>
<dbReference type="EMBL" id="CABQ01000214">
    <property type="protein sequence ID" value="CBI08407.1"/>
    <property type="molecule type" value="Genomic_DNA"/>
</dbReference>
<evidence type="ECO:0000256" key="14">
    <source>
        <dbReference type="SAM" id="Phobius"/>
    </source>
</evidence>
<dbReference type="PANTHER" id="PTHR45339:SF1">
    <property type="entry name" value="HYBRID SIGNAL TRANSDUCTION HISTIDINE KINASE J"/>
    <property type="match status" value="1"/>
</dbReference>
<dbReference type="Gene3D" id="1.20.120.160">
    <property type="entry name" value="HPT domain"/>
    <property type="match status" value="1"/>
</dbReference>
<evidence type="ECO:0000256" key="5">
    <source>
        <dbReference type="ARBA" id="ARBA00022553"/>
    </source>
</evidence>
<evidence type="ECO:0000256" key="9">
    <source>
        <dbReference type="ARBA" id="ARBA00022777"/>
    </source>
</evidence>
<keyword evidence="9" id="KW-0418">Kinase</keyword>
<dbReference type="Pfam" id="PF00072">
    <property type="entry name" value="Response_reg"/>
    <property type="match status" value="2"/>
</dbReference>
<evidence type="ECO:0000256" key="12">
    <source>
        <dbReference type="ARBA" id="ARBA00023012"/>
    </source>
</evidence>
<dbReference type="InterPro" id="IPR003594">
    <property type="entry name" value="HATPase_dom"/>
</dbReference>
<dbReference type="SUPFAM" id="SSF47226">
    <property type="entry name" value="Histidine-containing phosphotransfer domain, HPT domain"/>
    <property type="match status" value="1"/>
</dbReference>
<feature type="transmembrane region" description="Helical" evidence="14">
    <location>
        <begin position="142"/>
        <end position="165"/>
    </location>
</feature>
<evidence type="ECO:0000259" key="16">
    <source>
        <dbReference type="PROSITE" id="PS50110"/>
    </source>
</evidence>
<dbReference type="SMART" id="SM00448">
    <property type="entry name" value="REC"/>
    <property type="match status" value="2"/>
</dbReference>
<dbReference type="SUPFAM" id="SSF52172">
    <property type="entry name" value="CheY-like"/>
    <property type="match status" value="2"/>
</dbReference>
<feature type="domain" description="MHYT" evidence="18">
    <location>
        <begin position="12"/>
        <end position="205"/>
    </location>
</feature>
<evidence type="ECO:0000256" key="2">
    <source>
        <dbReference type="ARBA" id="ARBA00004651"/>
    </source>
</evidence>
<dbReference type="CDD" id="cd17546">
    <property type="entry name" value="REC_hyHK_CKI1_RcsC-like"/>
    <property type="match status" value="2"/>
</dbReference>
<proteinExistence type="predicted"/>
<keyword evidence="8" id="KW-0547">Nucleotide-binding</keyword>
<evidence type="ECO:0000256" key="4">
    <source>
        <dbReference type="ARBA" id="ARBA00022475"/>
    </source>
</evidence>
<comment type="caution">
    <text evidence="19">The sequence shown here is derived from an EMBL/GenBank/DDBJ whole genome shotgun (WGS) entry which is preliminary data.</text>
</comment>
<evidence type="ECO:0000256" key="3">
    <source>
        <dbReference type="ARBA" id="ARBA00012438"/>
    </source>
</evidence>
<dbReference type="Gene3D" id="3.30.565.10">
    <property type="entry name" value="Histidine kinase-like ATPase, C-terminal domain"/>
    <property type="match status" value="1"/>
</dbReference>
<keyword evidence="12" id="KW-0902">Two-component regulatory system</keyword>
<reference evidence="19" key="1">
    <citation type="submission" date="2009-10" db="EMBL/GenBank/DDBJ databases">
        <title>Diversity of trophic interactions inside an arsenic-rich microbial ecosystem.</title>
        <authorList>
            <person name="Bertin P.N."/>
            <person name="Heinrich-Salmeron A."/>
            <person name="Pelletier E."/>
            <person name="Goulhen-Chollet F."/>
            <person name="Arsene-Ploetze F."/>
            <person name="Gallien S."/>
            <person name="Calteau A."/>
            <person name="Vallenet D."/>
            <person name="Casiot C."/>
            <person name="Chane-Woon-Ming B."/>
            <person name="Giloteaux L."/>
            <person name="Barakat M."/>
            <person name="Bonnefoy V."/>
            <person name="Bruneel O."/>
            <person name="Chandler M."/>
            <person name="Cleiss J."/>
            <person name="Duran R."/>
            <person name="Elbaz-Poulichet F."/>
            <person name="Fonknechten N."/>
            <person name="Lauga B."/>
            <person name="Mornico D."/>
            <person name="Ortet P."/>
            <person name="Schaeffer C."/>
            <person name="Siguier P."/>
            <person name="Alexander Thil Smith A."/>
            <person name="Van Dorsselaer A."/>
            <person name="Weissenbach J."/>
            <person name="Medigue C."/>
            <person name="Le Paslier D."/>
        </authorList>
    </citation>
    <scope>NUCLEOTIDE SEQUENCE</scope>
</reference>
<evidence type="ECO:0000256" key="10">
    <source>
        <dbReference type="ARBA" id="ARBA00022840"/>
    </source>
</evidence>
<feature type="domain" description="HPt" evidence="17">
    <location>
        <begin position="834"/>
        <end position="927"/>
    </location>
</feature>
<feature type="domain" description="Histidine kinase" evidence="15">
    <location>
        <begin position="292"/>
        <end position="513"/>
    </location>
</feature>
<accession>E6QMD6</accession>
<dbReference type="Pfam" id="PF00512">
    <property type="entry name" value="HisKA"/>
    <property type="match status" value="1"/>
</dbReference>
<dbReference type="Gene3D" id="1.10.287.130">
    <property type="match status" value="1"/>
</dbReference>
<feature type="transmembrane region" description="Helical" evidence="14">
    <location>
        <begin position="14"/>
        <end position="35"/>
    </location>
</feature>
<dbReference type="SUPFAM" id="SSF47384">
    <property type="entry name" value="Homodimeric domain of signal transducing histidine kinase"/>
    <property type="match status" value="1"/>
</dbReference>
<keyword evidence="5" id="KW-0597">Phosphoprotein</keyword>
<dbReference type="InterPro" id="IPR005330">
    <property type="entry name" value="MHYT_dom"/>
</dbReference>
<dbReference type="FunFam" id="1.10.287.130:FF:000002">
    <property type="entry name" value="Two-component osmosensing histidine kinase"/>
    <property type="match status" value="1"/>
</dbReference>
<evidence type="ECO:0000313" key="19">
    <source>
        <dbReference type="EMBL" id="CBI08407.1"/>
    </source>
</evidence>
<feature type="transmembrane region" description="Helical" evidence="14">
    <location>
        <begin position="225"/>
        <end position="245"/>
    </location>
</feature>
<dbReference type="InterPro" id="IPR036097">
    <property type="entry name" value="HisK_dim/P_sf"/>
</dbReference>
<dbReference type="InterPro" id="IPR004358">
    <property type="entry name" value="Sig_transdc_His_kin-like_C"/>
</dbReference>
<sequence>MIGHGTMLIGFYDYRLVVVSVLIAIFAAYAALDLAGRVTAARGAARFAWLSGGAFAMGMGIWSMHYIGMEAFRLPVAVKYDWPTVLLSMLAAVAASAVALFVVSRKTMGLRSTIIGSIVMGGGIAAMHYIGMEAMRLPAMCIYSTGLVALSVILAILISFVALWLTFAVREQTANWSWRKSGSALLMGLAIPVMHYVGMAAVSFMPASLPDSELAHAISISQLGIVGVALATLVVLGLVFVMSLLDRRFSLQAMELEMSNQRYRMMTEMNNERERARAAEAGSQAKSEFLANMSHEIRTPLNGIIGMTDLALETELTREQRDYLQTVKLSADSLLNVINDILDFSKIEAGKVDLEEIDFDLSECIEGTLKTLALRADEKGLELLCEVSPDVAECVVGDPGRLRQILLNLIGNALKFTTEGEVGLKVQTDLIENGVATLHFIISDTGVGIAPEKLTTIFDSFSQADTSTTREYGGTGLGLTISRRLIEMMSGRIWVESEPGVGSRFHFTVKLGTAPTREVAVECSSAPVILRGVKVLIVDDNRTNRRILEGLVTRWGMNPTSTPDGEMALAQLATAQAANDPYDLILTDMHMPRMDGFALVESIKQKLELSTATIMMLTSGGQRGDAARCEELGISAYLLKPVRQSELREAISRVLSAKEQAGAIPLITRYSLNDASDPAKSLHILLAEDNAVNQKLAVRLLEKRGHHVTVACNGRDALSALEKESFDLVLMDVQMPEMDGLEAARLLREREKVSGRRQPVVAMTALVMKGDRERCIEAGMDGYLTKPIRPQELDEVLDNYLARDREGVSSLDPAGLTEPSSVVVSELLERIGGDRELLSELLALFRGDYPGQIQALREALKNRDAATLQRVGHALKGTLGNLSAPVASQIAAELESIGISGETDLAECKVNALDNETGRVIQALESLCMEKVK</sequence>
<dbReference type="PROSITE" id="PS50110">
    <property type="entry name" value="RESPONSE_REGULATORY"/>
    <property type="match status" value="2"/>
</dbReference>
<evidence type="ECO:0000259" key="17">
    <source>
        <dbReference type="PROSITE" id="PS50894"/>
    </source>
</evidence>
<gene>
    <name evidence="19" type="ORF">CARN6_1868</name>
</gene>
<feature type="domain" description="Response regulatory" evidence="16">
    <location>
        <begin position="534"/>
        <end position="655"/>
    </location>
</feature>
<feature type="transmembrane region" description="Helical" evidence="14">
    <location>
        <begin position="85"/>
        <end position="103"/>
    </location>
</feature>
<keyword evidence="11 14" id="KW-1133">Transmembrane helix</keyword>
<dbReference type="SMART" id="SM00387">
    <property type="entry name" value="HATPase_c"/>
    <property type="match status" value="1"/>
</dbReference>
<dbReference type="InterPro" id="IPR003661">
    <property type="entry name" value="HisK_dim/P_dom"/>
</dbReference>
<dbReference type="GO" id="GO:0005524">
    <property type="term" value="F:ATP binding"/>
    <property type="evidence" value="ECO:0007669"/>
    <property type="project" value="UniProtKB-KW"/>
</dbReference>
<dbReference type="CDD" id="cd00082">
    <property type="entry name" value="HisKA"/>
    <property type="match status" value="1"/>
</dbReference>
<dbReference type="FunFam" id="3.30.565.10:FF:000010">
    <property type="entry name" value="Sensor histidine kinase RcsC"/>
    <property type="match status" value="1"/>
</dbReference>